<dbReference type="InterPro" id="IPR036378">
    <property type="entry name" value="FAS1_dom_sf"/>
</dbReference>
<comment type="caution">
    <text evidence="2">The sequence shown here is derived from an EMBL/GenBank/DDBJ whole genome shotgun (WGS) entry which is preliminary data.</text>
</comment>
<proteinExistence type="predicted"/>
<evidence type="ECO:0000259" key="1">
    <source>
        <dbReference type="PROSITE" id="PS50213"/>
    </source>
</evidence>
<dbReference type="PROSITE" id="PS50213">
    <property type="entry name" value="FAS1"/>
    <property type="match status" value="1"/>
</dbReference>
<dbReference type="RefSeq" id="WP_376888262.1">
    <property type="nucleotide sequence ID" value="NZ_JBHUHR010000045.1"/>
</dbReference>
<dbReference type="InterPro" id="IPR050904">
    <property type="entry name" value="Adhesion/Biosynth-related"/>
</dbReference>
<dbReference type="Gene3D" id="2.30.180.10">
    <property type="entry name" value="FAS1 domain"/>
    <property type="match status" value="1"/>
</dbReference>
<dbReference type="Proteomes" id="UP001597361">
    <property type="component" value="Unassembled WGS sequence"/>
</dbReference>
<gene>
    <name evidence="2" type="ORF">ACFSKL_18680</name>
</gene>
<evidence type="ECO:0000313" key="3">
    <source>
        <dbReference type="Proteomes" id="UP001597361"/>
    </source>
</evidence>
<feature type="domain" description="FAS1" evidence="1">
    <location>
        <begin position="40"/>
        <end position="163"/>
    </location>
</feature>
<keyword evidence="3" id="KW-1185">Reference proteome</keyword>
<dbReference type="SMART" id="SM00554">
    <property type="entry name" value="FAS1"/>
    <property type="match status" value="1"/>
</dbReference>
<organism evidence="2 3">
    <name type="scientific">Belliella marina</name>
    <dbReference type="NCBI Taxonomy" id="1644146"/>
    <lineage>
        <taxon>Bacteria</taxon>
        <taxon>Pseudomonadati</taxon>
        <taxon>Bacteroidota</taxon>
        <taxon>Cytophagia</taxon>
        <taxon>Cytophagales</taxon>
        <taxon>Cyclobacteriaceae</taxon>
        <taxon>Belliella</taxon>
    </lineage>
</organism>
<dbReference type="EMBL" id="JBHUHR010000045">
    <property type="protein sequence ID" value="MFD2036838.1"/>
    <property type="molecule type" value="Genomic_DNA"/>
</dbReference>
<dbReference type="PANTHER" id="PTHR10900">
    <property type="entry name" value="PERIOSTIN-RELATED"/>
    <property type="match status" value="1"/>
</dbReference>
<sequence length="529" mass="60460">MKNLKYLIILSLIGFWACSETWDEHYGMQENSDITMVVSPLNLLEYLRTNPEYSKFVEALERTGVARELERDQYLSVWAVKNSDMDVLVGLDLDEAYVMKYHVNNLSYDMGKLKSGLRLRSLNGKYIPVESQSGGIVKVADATITEGNQFCKNGVIHEISELMIPDESIYEYLFNLEDDYSIIRDTIFAMNDTLFDVDNSIPLGVDQSGNTIYDSAFVIRNPIFEQVDFKSEFSQVTMFVPSNQVIEECFQNLGELYAQFGKEFTKEDTLVAYNWIKHALFYNQVVDNYGMEEDIQSAFGRLWKTTVQGVNPQYKRMSNGRVYDVTFLKIPNNVHIAMIKQLFHYYDFVPDEKKEELFTFHNATNIVTQVTDNYSFPTINVSGAYTILRVFGGNIPGSPVAVDFTPVMLATNPDGTTTAIEVEVPPGEYNLYMGFQSRNHPYINVYIDGKRVASELNVEPATPWNYDRATNTVSGTRWNGWGGLVNVVNIEGDEVRSFKIRIEFARHGLGNAEELKLYHWALIPTQNNY</sequence>
<accession>A0ABW4VU18</accession>
<name>A0ABW4VU18_9BACT</name>
<protein>
    <submittedName>
        <fullName evidence="2">Fasciclin domain-containing protein</fullName>
    </submittedName>
</protein>
<dbReference type="Pfam" id="PF02469">
    <property type="entry name" value="Fasciclin"/>
    <property type="match status" value="1"/>
</dbReference>
<reference evidence="3" key="1">
    <citation type="journal article" date="2019" name="Int. J. Syst. Evol. Microbiol.">
        <title>The Global Catalogue of Microorganisms (GCM) 10K type strain sequencing project: providing services to taxonomists for standard genome sequencing and annotation.</title>
        <authorList>
            <consortium name="The Broad Institute Genomics Platform"/>
            <consortium name="The Broad Institute Genome Sequencing Center for Infectious Disease"/>
            <person name="Wu L."/>
            <person name="Ma J."/>
        </authorList>
    </citation>
    <scope>NUCLEOTIDE SEQUENCE [LARGE SCALE GENOMIC DNA]</scope>
    <source>
        <strain evidence="3">CGMCC 1.15180</strain>
    </source>
</reference>
<dbReference type="InterPro" id="IPR000782">
    <property type="entry name" value="FAS1_domain"/>
</dbReference>
<evidence type="ECO:0000313" key="2">
    <source>
        <dbReference type="EMBL" id="MFD2036838.1"/>
    </source>
</evidence>
<dbReference type="PANTHER" id="PTHR10900:SF77">
    <property type="entry name" value="FI19380P1"/>
    <property type="match status" value="1"/>
</dbReference>
<dbReference type="SUPFAM" id="SSF82153">
    <property type="entry name" value="FAS1 domain"/>
    <property type="match status" value="1"/>
</dbReference>